<dbReference type="AlphaFoldDB" id="A0AAN8WZE4"/>
<reference evidence="1 2" key="1">
    <citation type="submission" date="2023-11" db="EMBL/GenBank/DDBJ databases">
        <title>Halocaridina rubra genome assembly.</title>
        <authorList>
            <person name="Smith C."/>
        </authorList>
    </citation>
    <scope>NUCLEOTIDE SEQUENCE [LARGE SCALE GENOMIC DNA]</scope>
    <source>
        <strain evidence="1">EP-1</strain>
        <tissue evidence="1">Whole</tissue>
    </source>
</reference>
<feature type="non-terminal residue" evidence="1">
    <location>
        <position position="1"/>
    </location>
</feature>
<proteinExistence type="predicted"/>
<sequence length="50" mass="5652">IQQIIDPGGKHMDTYVSSLVRQLFKMYMDGCHPTIVKDAEDAPAFNSLLR</sequence>
<evidence type="ECO:0000313" key="1">
    <source>
        <dbReference type="EMBL" id="KAK7069185.1"/>
    </source>
</evidence>
<comment type="caution">
    <text evidence="1">The sequence shown here is derived from an EMBL/GenBank/DDBJ whole genome shotgun (WGS) entry which is preliminary data.</text>
</comment>
<accession>A0AAN8WZE4</accession>
<name>A0AAN8WZE4_HALRR</name>
<evidence type="ECO:0000313" key="2">
    <source>
        <dbReference type="Proteomes" id="UP001381693"/>
    </source>
</evidence>
<protein>
    <submittedName>
        <fullName evidence="1">Uncharacterized protein</fullName>
    </submittedName>
</protein>
<keyword evidence="2" id="KW-1185">Reference proteome</keyword>
<gene>
    <name evidence="1" type="ORF">SK128_001652</name>
</gene>
<dbReference type="EMBL" id="JAXCGZ010017003">
    <property type="protein sequence ID" value="KAK7069185.1"/>
    <property type="molecule type" value="Genomic_DNA"/>
</dbReference>
<organism evidence="1 2">
    <name type="scientific">Halocaridina rubra</name>
    <name type="common">Hawaiian red shrimp</name>
    <dbReference type="NCBI Taxonomy" id="373956"/>
    <lineage>
        <taxon>Eukaryota</taxon>
        <taxon>Metazoa</taxon>
        <taxon>Ecdysozoa</taxon>
        <taxon>Arthropoda</taxon>
        <taxon>Crustacea</taxon>
        <taxon>Multicrustacea</taxon>
        <taxon>Malacostraca</taxon>
        <taxon>Eumalacostraca</taxon>
        <taxon>Eucarida</taxon>
        <taxon>Decapoda</taxon>
        <taxon>Pleocyemata</taxon>
        <taxon>Caridea</taxon>
        <taxon>Atyoidea</taxon>
        <taxon>Atyidae</taxon>
        <taxon>Halocaridina</taxon>
    </lineage>
</organism>
<dbReference type="Proteomes" id="UP001381693">
    <property type="component" value="Unassembled WGS sequence"/>
</dbReference>